<dbReference type="PANTHER" id="PTHR30325:SF0">
    <property type="entry name" value="INNER MEMBRANE ABC TRANSPORTER PERMEASE PROTEIN YEJE"/>
    <property type="match status" value="1"/>
</dbReference>
<proteinExistence type="predicted"/>
<gene>
    <name evidence="7" type="ORF">METZ01_LOCUS269348</name>
</gene>
<feature type="transmembrane region" description="Helical" evidence="5">
    <location>
        <begin position="292"/>
        <end position="313"/>
    </location>
</feature>
<dbReference type="AlphaFoldDB" id="A0A382JVG9"/>
<dbReference type="CDD" id="cd06261">
    <property type="entry name" value="TM_PBP2"/>
    <property type="match status" value="1"/>
</dbReference>
<evidence type="ECO:0000256" key="5">
    <source>
        <dbReference type="SAM" id="Phobius"/>
    </source>
</evidence>
<evidence type="ECO:0000313" key="7">
    <source>
        <dbReference type="EMBL" id="SVC16494.1"/>
    </source>
</evidence>
<dbReference type="SUPFAM" id="SSF161098">
    <property type="entry name" value="MetI-like"/>
    <property type="match status" value="1"/>
</dbReference>
<evidence type="ECO:0000256" key="2">
    <source>
        <dbReference type="ARBA" id="ARBA00022692"/>
    </source>
</evidence>
<keyword evidence="3 5" id="KW-1133">Transmembrane helix</keyword>
<feature type="transmembrane region" description="Helical" evidence="5">
    <location>
        <begin position="167"/>
        <end position="195"/>
    </location>
</feature>
<dbReference type="PROSITE" id="PS50928">
    <property type="entry name" value="ABC_TM1"/>
    <property type="match status" value="1"/>
</dbReference>
<dbReference type="GO" id="GO:0042884">
    <property type="term" value="P:microcin transport"/>
    <property type="evidence" value="ECO:0007669"/>
    <property type="project" value="TreeGrafter"/>
</dbReference>
<protein>
    <recommendedName>
        <fullName evidence="6">ABC transmembrane type-1 domain-containing protein</fullName>
    </recommendedName>
</protein>
<keyword evidence="2 5" id="KW-0812">Transmembrane</keyword>
<feature type="transmembrane region" description="Helical" evidence="5">
    <location>
        <begin position="24"/>
        <end position="44"/>
    </location>
</feature>
<evidence type="ECO:0000256" key="3">
    <source>
        <dbReference type="ARBA" id="ARBA00022989"/>
    </source>
</evidence>
<dbReference type="Gene3D" id="1.10.3720.10">
    <property type="entry name" value="MetI-like"/>
    <property type="match status" value="1"/>
</dbReference>
<dbReference type="EMBL" id="UINC01076893">
    <property type="protein sequence ID" value="SVC16494.1"/>
    <property type="molecule type" value="Genomic_DNA"/>
</dbReference>
<feature type="transmembrane region" description="Helical" evidence="5">
    <location>
        <begin position="207"/>
        <end position="225"/>
    </location>
</feature>
<dbReference type="GO" id="GO:0055085">
    <property type="term" value="P:transmembrane transport"/>
    <property type="evidence" value="ECO:0007669"/>
    <property type="project" value="InterPro"/>
</dbReference>
<dbReference type="PANTHER" id="PTHR30325">
    <property type="entry name" value="MEMBRANE COMPONENT OF ABC TRANSPORTER"/>
    <property type="match status" value="1"/>
</dbReference>
<dbReference type="InterPro" id="IPR035906">
    <property type="entry name" value="MetI-like_sf"/>
</dbReference>
<accession>A0A382JVG9</accession>
<organism evidence="7">
    <name type="scientific">marine metagenome</name>
    <dbReference type="NCBI Taxonomy" id="408172"/>
    <lineage>
        <taxon>unclassified sequences</taxon>
        <taxon>metagenomes</taxon>
        <taxon>ecological metagenomes</taxon>
    </lineage>
</organism>
<name>A0A382JVG9_9ZZZZ</name>
<feature type="domain" description="ABC transmembrane type-1" evidence="6">
    <location>
        <begin position="165"/>
        <end position="361"/>
    </location>
</feature>
<sequence>MAKWQLNPLTKRKLKRFQSIRRGYWSFIALAIAIFISLIGELLVNDQALIVRHAGNWYFPALADTYPIKWIYTPKTPRTGQYFGMEKDTEGQPYSYPVNYRSLKRNWKGDSKEGWLLMPLIPHDPYKPNFSEGVGKLAAPSREHKHYLGTDDAGRDIAARLFYGFRIVMLFALGFTFMVFLVGSALGCLMGYFGGKVDLFGLRLVEIWANIPFLYMVMIMVSVLPSKVGMMTRILMLLAIMVVFSWTSMTYYMRASTYKEKARDYVSAAQLLGAGPFRIIFTHLLPNTVSTLVTFLPFTVAAAISSVTALDFLNFGLPEGTPSWGHQLRLGQEYIREKPWIIGSALTAIFLVLTMVTFIGEAVREAFDPKKFSTYE</sequence>
<reference evidence="7" key="1">
    <citation type="submission" date="2018-05" db="EMBL/GenBank/DDBJ databases">
        <authorList>
            <person name="Lanie J.A."/>
            <person name="Ng W.-L."/>
            <person name="Kazmierczak K.M."/>
            <person name="Andrzejewski T.M."/>
            <person name="Davidsen T.M."/>
            <person name="Wayne K.J."/>
            <person name="Tettelin H."/>
            <person name="Glass J.I."/>
            <person name="Rusch D."/>
            <person name="Podicherti R."/>
            <person name="Tsui H.-C.T."/>
            <person name="Winkler M.E."/>
        </authorList>
    </citation>
    <scope>NUCLEOTIDE SEQUENCE</scope>
</reference>
<feature type="transmembrane region" description="Helical" evidence="5">
    <location>
        <begin position="234"/>
        <end position="253"/>
    </location>
</feature>
<keyword evidence="4 5" id="KW-0472">Membrane</keyword>
<feature type="transmembrane region" description="Helical" evidence="5">
    <location>
        <begin position="340"/>
        <end position="363"/>
    </location>
</feature>
<dbReference type="GO" id="GO:0016020">
    <property type="term" value="C:membrane"/>
    <property type="evidence" value="ECO:0007669"/>
    <property type="project" value="UniProtKB-SubCell"/>
</dbReference>
<comment type="subcellular location">
    <subcellularLocation>
        <location evidence="1">Membrane</location>
        <topology evidence="1">Multi-pass membrane protein</topology>
    </subcellularLocation>
</comment>
<dbReference type="InterPro" id="IPR000515">
    <property type="entry name" value="MetI-like"/>
</dbReference>
<evidence type="ECO:0000256" key="4">
    <source>
        <dbReference type="ARBA" id="ARBA00023136"/>
    </source>
</evidence>
<dbReference type="Pfam" id="PF00528">
    <property type="entry name" value="BPD_transp_1"/>
    <property type="match status" value="1"/>
</dbReference>
<evidence type="ECO:0000259" key="6">
    <source>
        <dbReference type="PROSITE" id="PS50928"/>
    </source>
</evidence>
<evidence type="ECO:0000256" key="1">
    <source>
        <dbReference type="ARBA" id="ARBA00004141"/>
    </source>
</evidence>